<evidence type="ECO:0008006" key="3">
    <source>
        <dbReference type="Google" id="ProtNLM"/>
    </source>
</evidence>
<sequence>MIYKYLFGRHHIDLPDPKEERYNPFFGRDRSMGANILFASKACLAEAKPALLQQAIFTLRVPSKPWKDAEYQGFSLRDLPMIRTLMVPSIPGRGIDRWPVHLSDYLGGLTQIRIDYQDQAEACLSDSRMWFYKWRLSGKDLPVAPIRSAFKDLGHAALLEHVRRAAAGPRAAEARFEIRFILRCADQRVMIYAELLTQTIWAPDGGRAIAMQMRHEPNLLRNLGVPTTVAATPLEIEV</sequence>
<protein>
    <recommendedName>
        <fullName evidence="3">RES domain-containing protein</fullName>
    </recommendedName>
</protein>
<dbReference type="Proteomes" id="UP001345691">
    <property type="component" value="Unassembled WGS sequence"/>
</dbReference>
<name>A0ABR0JTX5_9EURO</name>
<gene>
    <name evidence="1" type="ORF">LTR69_000985</name>
</gene>
<evidence type="ECO:0000313" key="2">
    <source>
        <dbReference type="Proteomes" id="UP001345691"/>
    </source>
</evidence>
<comment type="caution">
    <text evidence="1">The sequence shown here is derived from an EMBL/GenBank/DDBJ whole genome shotgun (WGS) entry which is preliminary data.</text>
</comment>
<dbReference type="EMBL" id="JAVRRF010000001">
    <property type="protein sequence ID" value="KAK5068864.1"/>
    <property type="molecule type" value="Genomic_DNA"/>
</dbReference>
<accession>A0ABR0JTX5</accession>
<evidence type="ECO:0000313" key="1">
    <source>
        <dbReference type="EMBL" id="KAK5068864.1"/>
    </source>
</evidence>
<organism evidence="1 2">
    <name type="scientific">Exophiala sideris</name>
    <dbReference type="NCBI Taxonomy" id="1016849"/>
    <lineage>
        <taxon>Eukaryota</taxon>
        <taxon>Fungi</taxon>
        <taxon>Dikarya</taxon>
        <taxon>Ascomycota</taxon>
        <taxon>Pezizomycotina</taxon>
        <taxon>Eurotiomycetes</taxon>
        <taxon>Chaetothyriomycetidae</taxon>
        <taxon>Chaetothyriales</taxon>
        <taxon>Herpotrichiellaceae</taxon>
        <taxon>Exophiala</taxon>
    </lineage>
</organism>
<reference evidence="1 2" key="1">
    <citation type="submission" date="2023-08" db="EMBL/GenBank/DDBJ databases">
        <title>Black Yeasts Isolated from many extreme environments.</title>
        <authorList>
            <person name="Coleine C."/>
            <person name="Stajich J.E."/>
            <person name="Selbmann L."/>
        </authorList>
    </citation>
    <scope>NUCLEOTIDE SEQUENCE [LARGE SCALE GENOMIC DNA]</scope>
    <source>
        <strain evidence="1 2">CCFEE 6328</strain>
    </source>
</reference>
<keyword evidence="2" id="KW-1185">Reference proteome</keyword>
<proteinExistence type="predicted"/>